<comment type="caution">
    <text evidence="2">The sequence shown here is derived from an EMBL/GenBank/DDBJ whole genome shotgun (WGS) entry which is preliminary data.</text>
</comment>
<evidence type="ECO:0008006" key="4">
    <source>
        <dbReference type="Google" id="ProtNLM"/>
    </source>
</evidence>
<keyword evidence="3" id="KW-1185">Reference proteome</keyword>
<proteinExistence type="predicted"/>
<keyword evidence="1" id="KW-0812">Transmembrane</keyword>
<dbReference type="Proteomes" id="UP000761411">
    <property type="component" value="Unassembled WGS sequence"/>
</dbReference>
<evidence type="ECO:0000256" key="1">
    <source>
        <dbReference type="SAM" id="Phobius"/>
    </source>
</evidence>
<dbReference type="EMBL" id="QTKX01000001">
    <property type="protein sequence ID" value="MBS8264144.1"/>
    <property type="molecule type" value="Genomic_DNA"/>
</dbReference>
<gene>
    <name evidence="2" type="ORF">DYI25_06815</name>
</gene>
<feature type="transmembrane region" description="Helical" evidence="1">
    <location>
        <begin position="175"/>
        <end position="194"/>
    </location>
</feature>
<feature type="transmembrane region" description="Helical" evidence="1">
    <location>
        <begin position="145"/>
        <end position="163"/>
    </location>
</feature>
<feature type="transmembrane region" description="Helical" evidence="1">
    <location>
        <begin position="20"/>
        <end position="40"/>
    </location>
</feature>
<keyword evidence="1" id="KW-1133">Transmembrane helix</keyword>
<evidence type="ECO:0000313" key="2">
    <source>
        <dbReference type="EMBL" id="MBS8264144.1"/>
    </source>
</evidence>
<accession>A0A944GW08</accession>
<protein>
    <recommendedName>
        <fullName evidence="4">Ferric oxidoreductase domain-containing protein</fullName>
    </recommendedName>
</protein>
<feature type="transmembrane region" description="Helical" evidence="1">
    <location>
        <begin position="60"/>
        <end position="82"/>
    </location>
</feature>
<feature type="transmembrane region" description="Helical" evidence="1">
    <location>
        <begin position="102"/>
        <end position="124"/>
    </location>
</feature>
<name>A0A944GW08_9BACI</name>
<organism evidence="2 3">
    <name type="scientific">Mesobacillus boroniphilus</name>
    <dbReference type="NCBI Taxonomy" id="308892"/>
    <lineage>
        <taxon>Bacteria</taxon>
        <taxon>Bacillati</taxon>
        <taxon>Bacillota</taxon>
        <taxon>Bacilli</taxon>
        <taxon>Bacillales</taxon>
        <taxon>Bacillaceae</taxon>
        <taxon>Mesobacillus</taxon>
    </lineage>
</organism>
<reference evidence="2 3" key="1">
    <citation type="journal article" date="2021" name="Microorganisms">
        <title>Bacterial Dimethylsulfoniopropionate Biosynthesis in the East China Sea.</title>
        <authorList>
            <person name="Liu J."/>
            <person name="Zhang Y."/>
            <person name="Liu J."/>
            <person name="Zhong H."/>
            <person name="Williams B.T."/>
            <person name="Zheng Y."/>
            <person name="Curson A.R.J."/>
            <person name="Sun C."/>
            <person name="Sun H."/>
            <person name="Song D."/>
            <person name="Wagner Mackenzie B."/>
            <person name="Bermejo Martinez A."/>
            <person name="Todd J.D."/>
            <person name="Zhang X.H."/>
        </authorList>
    </citation>
    <scope>NUCLEOTIDE SEQUENCE [LARGE SCALE GENOMIC DNA]</scope>
    <source>
        <strain evidence="2 3">ESS08</strain>
    </source>
</reference>
<sequence>MAFSLSYIFLYTRSDWNSMHSWNRAFADVALFFLIITMILGPLGKIHPVFQRFLSWRRELGIWCTIMVLLHLYILFKGWFYWEPIRLIIGVNQVTGQLDFDPGFTLANLIGFVSLIYLLLLSLISNNRSVKILGDKGWEHLQRQSGTLFMLVILHTTFFLFFFRFAQYNWLQKPFLVIIAAIFILKWAAFIITVKRNRPKKPEK</sequence>
<keyword evidence="1" id="KW-0472">Membrane</keyword>
<evidence type="ECO:0000313" key="3">
    <source>
        <dbReference type="Proteomes" id="UP000761411"/>
    </source>
</evidence>
<dbReference type="AlphaFoldDB" id="A0A944GW08"/>